<dbReference type="GO" id="GO:0016706">
    <property type="term" value="F:2-oxoglutarate-dependent dioxygenase activity"/>
    <property type="evidence" value="ECO:0007669"/>
    <property type="project" value="TreeGrafter"/>
</dbReference>
<proteinExistence type="inferred from homology"/>
<evidence type="ECO:0000256" key="6">
    <source>
        <dbReference type="ARBA" id="ARBA00023004"/>
    </source>
</evidence>
<dbReference type="HOGENOM" id="CLU_036005_1_0_1"/>
<keyword evidence="9" id="KW-1185">Reference proteome</keyword>
<dbReference type="AlphaFoldDB" id="A0A0D2DFW5"/>
<dbReference type="STRING" id="569365.A0A0D2DFW5"/>
<dbReference type="Proteomes" id="UP000054466">
    <property type="component" value="Unassembled WGS sequence"/>
</dbReference>
<dbReference type="Pfam" id="PF02668">
    <property type="entry name" value="TauD"/>
    <property type="match status" value="1"/>
</dbReference>
<dbReference type="EMBL" id="KN847040">
    <property type="protein sequence ID" value="KIW34584.1"/>
    <property type="molecule type" value="Genomic_DNA"/>
</dbReference>
<evidence type="ECO:0000313" key="9">
    <source>
        <dbReference type="Proteomes" id="UP000054466"/>
    </source>
</evidence>
<evidence type="ECO:0000259" key="7">
    <source>
        <dbReference type="Pfam" id="PF02668"/>
    </source>
</evidence>
<dbReference type="PANTHER" id="PTHR30468">
    <property type="entry name" value="ALPHA-KETOGLUTARATE-DEPENDENT SULFONATE DIOXYGENASE"/>
    <property type="match status" value="1"/>
</dbReference>
<comment type="similarity">
    <text evidence="2">Belongs to the TfdA dioxygenase family.</text>
</comment>
<dbReference type="SUPFAM" id="SSF51197">
    <property type="entry name" value="Clavaminate synthase-like"/>
    <property type="match status" value="1"/>
</dbReference>
<dbReference type="GeneID" id="27340553"/>
<dbReference type="Gene3D" id="3.60.130.10">
    <property type="entry name" value="Clavaminate synthase-like"/>
    <property type="match status" value="1"/>
</dbReference>
<dbReference type="PANTHER" id="PTHR30468:SF10">
    <property type="entry name" value="TAUD_TFDA-LIKE DOMAIN-CONTAINING PROTEIN"/>
    <property type="match status" value="1"/>
</dbReference>
<evidence type="ECO:0000256" key="3">
    <source>
        <dbReference type="ARBA" id="ARBA00022723"/>
    </source>
</evidence>
<dbReference type="VEuPathDB" id="FungiDB:PV07_01359"/>
<keyword evidence="5" id="KW-0560">Oxidoreductase</keyword>
<dbReference type="GO" id="GO:0005737">
    <property type="term" value="C:cytoplasm"/>
    <property type="evidence" value="ECO:0007669"/>
    <property type="project" value="TreeGrafter"/>
</dbReference>
<reference evidence="8 9" key="1">
    <citation type="submission" date="2015-01" db="EMBL/GenBank/DDBJ databases">
        <title>The Genome Sequence of Cladophialophora immunda CBS83496.</title>
        <authorList>
            <consortium name="The Broad Institute Genomics Platform"/>
            <person name="Cuomo C."/>
            <person name="de Hoog S."/>
            <person name="Gorbushina A."/>
            <person name="Stielow B."/>
            <person name="Teixiera M."/>
            <person name="Abouelleil A."/>
            <person name="Chapman S.B."/>
            <person name="Priest M."/>
            <person name="Young S.K."/>
            <person name="Wortman J."/>
            <person name="Nusbaum C."/>
            <person name="Birren B."/>
        </authorList>
    </citation>
    <scope>NUCLEOTIDE SEQUENCE [LARGE SCALE GENOMIC DNA]</scope>
    <source>
        <strain evidence="8 9">CBS 83496</strain>
    </source>
</reference>
<evidence type="ECO:0000256" key="2">
    <source>
        <dbReference type="ARBA" id="ARBA00005896"/>
    </source>
</evidence>
<dbReference type="InterPro" id="IPR003819">
    <property type="entry name" value="TauD/TfdA-like"/>
</dbReference>
<name>A0A0D2DFW5_9EURO</name>
<evidence type="ECO:0000313" key="8">
    <source>
        <dbReference type="EMBL" id="KIW34584.1"/>
    </source>
</evidence>
<dbReference type="OrthoDB" id="10257314at2759"/>
<dbReference type="InterPro" id="IPR051323">
    <property type="entry name" value="AtsK-like"/>
</dbReference>
<evidence type="ECO:0000256" key="1">
    <source>
        <dbReference type="ARBA" id="ARBA00001954"/>
    </source>
</evidence>
<keyword evidence="4" id="KW-0223">Dioxygenase</keyword>
<sequence length="392" mass="43892">MAPPAADVDLYSHTSSGPIPITKVNAQSTLKEPLKYSGSLDQYKSFDVTKVIGREFPDLQLSQILHDDTKIRDLAITGVYPKALCCRWFGGQASLMAGSHAVSQRGVVFFRNQDLNIEDQKILGQKLGELTGKPETSKLHRHALSNSKRGIAVDENGKLDDEVSVISSEQNRKFYKDRFSAQSKVLASQGWHADITFERIPSDYAILKIIKKPEDAGGDTLWASGYELYDRLSPDFQKLAEGLTATHHQPNFVKVAKEFGEDLIEQDRGAPENTGIDFAASHPVVRTNPVTGWKSLFGAGHQIEHGWIDGVTPRESEILKAYFLQLITDNHDLQVRFRWNENDLAVWDNRSVFHTATNDYDGKRQGNRVVSLGERPYFDPKNSVSRRQALGI</sequence>
<evidence type="ECO:0000256" key="5">
    <source>
        <dbReference type="ARBA" id="ARBA00023002"/>
    </source>
</evidence>
<protein>
    <recommendedName>
        <fullName evidence="7">TauD/TfdA-like domain-containing protein</fullName>
    </recommendedName>
</protein>
<dbReference type="InterPro" id="IPR042098">
    <property type="entry name" value="TauD-like_sf"/>
</dbReference>
<organism evidence="8 9">
    <name type="scientific">Cladophialophora immunda</name>
    <dbReference type="NCBI Taxonomy" id="569365"/>
    <lineage>
        <taxon>Eukaryota</taxon>
        <taxon>Fungi</taxon>
        <taxon>Dikarya</taxon>
        <taxon>Ascomycota</taxon>
        <taxon>Pezizomycotina</taxon>
        <taxon>Eurotiomycetes</taxon>
        <taxon>Chaetothyriomycetidae</taxon>
        <taxon>Chaetothyriales</taxon>
        <taxon>Herpotrichiellaceae</taxon>
        <taxon>Cladophialophora</taxon>
    </lineage>
</organism>
<keyword evidence="3" id="KW-0479">Metal-binding</keyword>
<feature type="domain" description="TauD/TfdA-like" evidence="7">
    <location>
        <begin position="101"/>
        <end position="368"/>
    </location>
</feature>
<comment type="cofactor">
    <cofactor evidence="1">
        <name>Fe(2+)</name>
        <dbReference type="ChEBI" id="CHEBI:29033"/>
    </cofactor>
</comment>
<evidence type="ECO:0000256" key="4">
    <source>
        <dbReference type="ARBA" id="ARBA00022964"/>
    </source>
</evidence>
<gene>
    <name evidence="8" type="ORF">PV07_01359</name>
</gene>
<dbReference type="GO" id="GO:0046872">
    <property type="term" value="F:metal ion binding"/>
    <property type="evidence" value="ECO:0007669"/>
    <property type="project" value="UniProtKB-KW"/>
</dbReference>
<accession>A0A0D2DFW5</accession>
<dbReference type="RefSeq" id="XP_016254800.1">
    <property type="nucleotide sequence ID" value="XM_016387872.1"/>
</dbReference>
<keyword evidence="6" id="KW-0408">Iron</keyword>